<organism evidence="1 2">
    <name type="scientific">Aphis craccivora</name>
    <name type="common">Cowpea aphid</name>
    <dbReference type="NCBI Taxonomy" id="307492"/>
    <lineage>
        <taxon>Eukaryota</taxon>
        <taxon>Metazoa</taxon>
        <taxon>Ecdysozoa</taxon>
        <taxon>Arthropoda</taxon>
        <taxon>Hexapoda</taxon>
        <taxon>Insecta</taxon>
        <taxon>Pterygota</taxon>
        <taxon>Neoptera</taxon>
        <taxon>Paraneoptera</taxon>
        <taxon>Hemiptera</taxon>
        <taxon>Sternorrhyncha</taxon>
        <taxon>Aphidomorpha</taxon>
        <taxon>Aphidoidea</taxon>
        <taxon>Aphididae</taxon>
        <taxon>Aphidini</taxon>
        <taxon>Aphis</taxon>
        <taxon>Aphis</taxon>
    </lineage>
</organism>
<name>A0A6G0YEM3_APHCR</name>
<dbReference type="Proteomes" id="UP000478052">
    <property type="component" value="Unassembled WGS sequence"/>
</dbReference>
<protein>
    <submittedName>
        <fullName evidence="1">KRAB-A domain-containing protein 2-like</fullName>
    </submittedName>
</protein>
<dbReference type="AlphaFoldDB" id="A0A6G0YEM3"/>
<accession>A0A6G0YEM3</accession>
<keyword evidence="2" id="KW-1185">Reference proteome</keyword>
<sequence length="156" mass="18577">MTTRIFIDYKYYSIPTQNTRYLNDSICKKKLNEITKNECSALISDIRYDELIKEVEQERAKATNGLNRFYVGTYNQRVLKVNTYFHQVKPIVTLYILTKNKILSSLYVKNQIFQYKEQFITSNDVSNIEIPLKTASVNWRTGIYFLFLQNVWTTER</sequence>
<comment type="caution">
    <text evidence="1">The sequence shown here is derived from an EMBL/GenBank/DDBJ whole genome shotgun (WGS) entry which is preliminary data.</text>
</comment>
<reference evidence="1 2" key="1">
    <citation type="submission" date="2019-08" db="EMBL/GenBank/DDBJ databases">
        <title>Whole genome of Aphis craccivora.</title>
        <authorList>
            <person name="Voronova N.V."/>
            <person name="Shulinski R.S."/>
            <person name="Bandarenka Y.V."/>
            <person name="Zhorov D.G."/>
            <person name="Warner D."/>
        </authorList>
    </citation>
    <scope>NUCLEOTIDE SEQUENCE [LARGE SCALE GENOMIC DNA]</scope>
    <source>
        <strain evidence="1">180601</strain>
        <tissue evidence="1">Whole Body</tissue>
    </source>
</reference>
<dbReference type="EMBL" id="VUJU01004452">
    <property type="protein sequence ID" value="KAF0754306.1"/>
    <property type="molecule type" value="Genomic_DNA"/>
</dbReference>
<proteinExistence type="predicted"/>
<evidence type="ECO:0000313" key="1">
    <source>
        <dbReference type="EMBL" id="KAF0754306.1"/>
    </source>
</evidence>
<evidence type="ECO:0000313" key="2">
    <source>
        <dbReference type="Proteomes" id="UP000478052"/>
    </source>
</evidence>
<gene>
    <name evidence="1" type="ORF">FWK35_00022646</name>
</gene>